<dbReference type="EMBL" id="CP061800">
    <property type="protein sequence ID" value="QTA92171.1"/>
    <property type="molecule type" value="Genomic_DNA"/>
</dbReference>
<dbReference type="KEGG" id="dmm:dnm_055020"/>
<evidence type="ECO:0000313" key="2">
    <source>
        <dbReference type="EMBL" id="QTA89448.1"/>
    </source>
</evidence>
<dbReference type="EMBL" id="CP061800">
    <property type="protein sequence ID" value="QTA89448.1"/>
    <property type="molecule type" value="Genomic_DNA"/>
</dbReference>
<dbReference type="AlphaFoldDB" id="A0A975BQD1"/>
<organism evidence="2 4">
    <name type="scientific">Desulfonema magnum</name>
    <dbReference type="NCBI Taxonomy" id="45655"/>
    <lineage>
        <taxon>Bacteria</taxon>
        <taxon>Pseudomonadati</taxon>
        <taxon>Thermodesulfobacteriota</taxon>
        <taxon>Desulfobacteria</taxon>
        <taxon>Desulfobacterales</taxon>
        <taxon>Desulfococcaceae</taxon>
        <taxon>Desulfonema</taxon>
    </lineage>
</organism>
<evidence type="ECO:0000313" key="4">
    <source>
        <dbReference type="Proteomes" id="UP000663722"/>
    </source>
</evidence>
<gene>
    <name evidence="1" type="ORF">dnm_039700</name>
    <name evidence="2" type="ORF">dnm_055020</name>
    <name evidence="3" type="ORF">dnm_082470</name>
</gene>
<dbReference type="Proteomes" id="UP000663722">
    <property type="component" value="Chromosome"/>
</dbReference>
<sequence>MHSRTEMPGISAFWRNCFRKTPGGHFGISVSRIYEFS</sequence>
<accession>A0A975BQD1</accession>
<evidence type="ECO:0000313" key="3">
    <source>
        <dbReference type="EMBL" id="QTA92171.1"/>
    </source>
</evidence>
<evidence type="ECO:0000313" key="1">
    <source>
        <dbReference type="EMBL" id="QTA87931.1"/>
    </source>
</evidence>
<reference evidence="2" key="1">
    <citation type="journal article" date="2021" name="Microb. Physiol.">
        <title>Proteogenomic Insights into the Physiology of Marine, Sulfate-Reducing, Filamentous Desulfonema limicola and Desulfonema magnum.</title>
        <authorList>
            <person name="Schnaars V."/>
            <person name="Wohlbrand L."/>
            <person name="Scheve S."/>
            <person name="Hinrichs C."/>
            <person name="Reinhardt R."/>
            <person name="Rabus R."/>
        </authorList>
    </citation>
    <scope>NUCLEOTIDE SEQUENCE</scope>
    <source>
        <strain evidence="2">4be13</strain>
    </source>
</reference>
<name>A0A975BQD1_9BACT</name>
<protein>
    <submittedName>
        <fullName evidence="2">Uncharacterized protein</fullName>
    </submittedName>
</protein>
<dbReference type="KEGG" id="dmm:dnm_082470"/>
<dbReference type="KEGG" id="dmm:dnm_039700"/>
<dbReference type="EMBL" id="CP061800">
    <property type="protein sequence ID" value="QTA87931.1"/>
    <property type="molecule type" value="Genomic_DNA"/>
</dbReference>
<proteinExistence type="predicted"/>
<keyword evidence="4" id="KW-1185">Reference proteome</keyword>